<evidence type="ECO:0000256" key="1">
    <source>
        <dbReference type="SAM" id="SignalP"/>
    </source>
</evidence>
<organism evidence="2 3">
    <name type="scientific">Dioszegia hungarica</name>
    <dbReference type="NCBI Taxonomy" id="4972"/>
    <lineage>
        <taxon>Eukaryota</taxon>
        <taxon>Fungi</taxon>
        <taxon>Dikarya</taxon>
        <taxon>Basidiomycota</taxon>
        <taxon>Agaricomycotina</taxon>
        <taxon>Tremellomycetes</taxon>
        <taxon>Tremellales</taxon>
        <taxon>Bulleribasidiaceae</taxon>
        <taxon>Dioszegia</taxon>
    </lineage>
</organism>
<comment type="caution">
    <text evidence="2">The sequence shown here is derived from an EMBL/GenBank/DDBJ whole genome shotgun (WGS) entry which is preliminary data.</text>
</comment>
<name>A0AA38H685_9TREE</name>
<dbReference type="GeneID" id="77731899"/>
<dbReference type="AlphaFoldDB" id="A0AA38H685"/>
<sequence>MLARIVFFALAVTAPLVSASAASQFNLNVDYNPSLCWLKCHAATIATVHNLDDDPLGNNEALGANCADVPYITTMPICLITACESAPDVAYAVEFGQRWCAKAGVDVSNTLVLPADYTEGVAKEYFQ</sequence>
<evidence type="ECO:0000313" key="3">
    <source>
        <dbReference type="Proteomes" id="UP001164286"/>
    </source>
</evidence>
<gene>
    <name evidence="2" type="ORF">MKK02DRAFT_43948</name>
</gene>
<feature type="signal peptide" evidence="1">
    <location>
        <begin position="1"/>
        <end position="19"/>
    </location>
</feature>
<accession>A0AA38H685</accession>
<protein>
    <submittedName>
        <fullName evidence="2">Uncharacterized protein</fullName>
    </submittedName>
</protein>
<dbReference type="Proteomes" id="UP001164286">
    <property type="component" value="Unassembled WGS sequence"/>
</dbReference>
<keyword evidence="3" id="KW-1185">Reference proteome</keyword>
<dbReference type="EMBL" id="JAKWFO010000005">
    <property type="protein sequence ID" value="KAI9635267.1"/>
    <property type="molecule type" value="Genomic_DNA"/>
</dbReference>
<evidence type="ECO:0000313" key="2">
    <source>
        <dbReference type="EMBL" id="KAI9635267.1"/>
    </source>
</evidence>
<proteinExistence type="predicted"/>
<dbReference type="RefSeq" id="XP_052945044.1">
    <property type="nucleotide sequence ID" value="XM_053092694.1"/>
</dbReference>
<feature type="chain" id="PRO_5041423638" evidence="1">
    <location>
        <begin position="20"/>
        <end position="127"/>
    </location>
</feature>
<reference evidence="2" key="1">
    <citation type="journal article" date="2022" name="G3 (Bethesda)">
        <title>High quality genome of the basidiomycete yeast Dioszegia hungarica PDD-24b-2 isolated from cloud water.</title>
        <authorList>
            <person name="Jarrige D."/>
            <person name="Haridas S."/>
            <person name="Bleykasten-Grosshans C."/>
            <person name="Joly M."/>
            <person name="Nadalig T."/>
            <person name="Sancelme M."/>
            <person name="Vuilleumier S."/>
            <person name="Grigoriev I.V."/>
            <person name="Amato P."/>
            <person name="Bringel F."/>
        </authorList>
    </citation>
    <scope>NUCLEOTIDE SEQUENCE</scope>
    <source>
        <strain evidence="2">PDD-24b-2</strain>
    </source>
</reference>
<keyword evidence="1" id="KW-0732">Signal</keyword>